<evidence type="ECO:0000313" key="2">
    <source>
        <dbReference type="Proteomes" id="UP001500177"/>
    </source>
</evidence>
<protein>
    <submittedName>
        <fullName evidence="1">Heme peroxidase</fullName>
    </submittedName>
</protein>
<organism evidence="1 2">
    <name type="scientific">Brevibacterium permense</name>
    <dbReference type="NCBI Taxonomy" id="234834"/>
    <lineage>
        <taxon>Bacteria</taxon>
        <taxon>Bacillati</taxon>
        <taxon>Actinomycetota</taxon>
        <taxon>Actinomycetes</taxon>
        <taxon>Micrococcales</taxon>
        <taxon>Brevibacteriaceae</taxon>
        <taxon>Brevibacterium</taxon>
    </lineage>
</organism>
<evidence type="ECO:0000313" key="1">
    <source>
        <dbReference type="EMBL" id="GAA1512684.1"/>
    </source>
</evidence>
<keyword evidence="1" id="KW-0560">Oxidoreductase</keyword>
<dbReference type="Proteomes" id="UP001500177">
    <property type="component" value="Unassembled WGS sequence"/>
</dbReference>
<keyword evidence="1" id="KW-0575">Peroxidase</keyword>
<reference evidence="2" key="1">
    <citation type="journal article" date="2019" name="Int. J. Syst. Evol. Microbiol.">
        <title>The Global Catalogue of Microorganisms (GCM) 10K type strain sequencing project: providing services to taxonomists for standard genome sequencing and annotation.</title>
        <authorList>
            <consortium name="The Broad Institute Genomics Platform"/>
            <consortium name="The Broad Institute Genome Sequencing Center for Infectious Disease"/>
            <person name="Wu L."/>
            <person name="Ma J."/>
        </authorList>
    </citation>
    <scope>NUCLEOTIDE SEQUENCE [LARGE SCALE GENOMIC DNA]</scope>
    <source>
        <strain evidence="2">JCM 13318</strain>
    </source>
</reference>
<dbReference type="RefSeq" id="WP_173151117.1">
    <property type="nucleotide sequence ID" value="NZ_BAAALX010000009.1"/>
</dbReference>
<proteinExistence type="predicted"/>
<sequence length="286" mass="31752">MEITTSSIRELAWSCEEFLDDRGEPRSISYPGSLALCILDALYSTGSHPTSVDNVTDRYIERHGESDGAKSLRYSIAEAGGPEVWAREVICNVKPANVQPGAMLRAEVVDRATRVMADHGIDTVEQLLAAVGEEPCIGPHANVVAKAWRALPSQKSGFSWRNLLMIAGSPHFDIDYRVKGYFNQIGGWYPIATDEYVLELIGAAADFLGVEEHEIRRIVWQISRRRLRPNPRREMCPWPYGLELEAGEDVDYESWGSSFGFEGSAISSSDWSGMEYVDSRGSAAPF</sequence>
<name>A0ABP4L226_9MICO</name>
<dbReference type="EMBL" id="BAAALX010000009">
    <property type="protein sequence ID" value="GAA1512684.1"/>
    <property type="molecule type" value="Genomic_DNA"/>
</dbReference>
<gene>
    <name evidence="1" type="ORF">GCM10009690_14590</name>
</gene>
<accession>A0ABP4L226</accession>
<comment type="caution">
    <text evidence="1">The sequence shown here is derived from an EMBL/GenBank/DDBJ whole genome shotgun (WGS) entry which is preliminary data.</text>
</comment>
<dbReference type="GO" id="GO:0004601">
    <property type="term" value="F:peroxidase activity"/>
    <property type="evidence" value="ECO:0007669"/>
    <property type="project" value="UniProtKB-KW"/>
</dbReference>
<keyword evidence="2" id="KW-1185">Reference proteome</keyword>